<evidence type="ECO:0000259" key="1">
    <source>
        <dbReference type="Pfam" id="PF21112"/>
    </source>
</evidence>
<dbReference type="Proteomes" id="UP000483035">
    <property type="component" value="Unassembled WGS sequence"/>
</dbReference>
<name>A0A6L9U9Z9_9HYPH</name>
<protein>
    <recommendedName>
        <fullName evidence="1">CsgH-like domain-containing protein</fullName>
    </recommendedName>
</protein>
<evidence type="ECO:0000313" key="3">
    <source>
        <dbReference type="Proteomes" id="UP000483035"/>
    </source>
</evidence>
<accession>A0A6L9U9Z9</accession>
<feature type="domain" description="CsgH-like" evidence="1">
    <location>
        <begin position="11"/>
        <end position="96"/>
    </location>
</feature>
<dbReference type="Pfam" id="PF21112">
    <property type="entry name" value="CsgH"/>
    <property type="match status" value="1"/>
</dbReference>
<dbReference type="Gene3D" id="2.60.40.2420">
    <property type="match status" value="1"/>
</dbReference>
<gene>
    <name evidence="2" type="ORF">GR212_25110</name>
</gene>
<proteinExistence type="predicted"/>
<evidence type="ECO:0000313" key="2">
    <source>
        <dbReference type="EMBL" id="NEI72845.1"/>
    </source>
</evidence>
<reference evidence="2 3" key="1">
    <citation type="submission" date="2019-12" db="EMBL/GenBank/DDBJ databases">
        <title>Rhizobium genotypes associated with high levels of biological nitrogen fixation by grain legumes in a temperate-maritime cropping system.</title>
        <authorList>
            <person name="Maluk M."/>
            <person name="Francesc Ferrando Molina F."/>
            <person name="Lopez Del Egido L."/>
            <person name="Lafos M."/>
            <person name="Langarica-Fuentes A."/>
            <person name="Gebre Yohannes G."/>
            <person name="Young M.W."/>
            <person name="Martin P."/>
            <person name="Gantlett R."/>
            <person name="Kenicer G."/>
            <person name="Hawes C."/>
            <person name="Begg G.S."/>
            <person name="Quilliam R.S."/>
            <person name="Squire G.R."/>
            <person name="Poole P.S."/>
            <person name="Young P.W."/>
            <person name="Iannetta P.M."/>
            <person name="James E.K."/>
        </authorList>
    </citation>
    <scope>NUCLEOTIDE SEQUENCE [LARGE SCALE GENOMIC DNA]</scope>
    <source>
        <strain evidence="2 3">JHI1118</strain>
    </source>
</reference>
<dbReference type="AlphaFoldDB" id="A0A6L9U9Z9"/>
<organism evidence="2 3">
    <name type="scientific">Rhizobium lusitanum</name>
    <dbReference type="NCBI Taxonomy" id="293958"/>
    <lineage>
        <taxon>Bacteria</taxon>
        <taxon>Pseudomonadati</taxon>
        <taxon>Pseudomonadota</taxon>
        <taxon>Alphaproteobacteria</taxon>
        <taxon>Hyphomicrobiales</taxon>
        <taxon>Rhizobiaceae</taxon>
        <taxon>Rhizobium/Agrobacterium group</taxon>
        <taxon>Rhizobium</taxon>
    </lineage>
</organism>
<comment type="caution">
    <text evidence="2">The sequence shown here is derived from an EMBL/GenBank/DDBJ whole genome shotgun (WGS) entry which is preliminary data.</text>
</comment>
<dbReference type="EMBL" id="WUEY01000014">
    <property type="protein sequence ID" value="NEI72845.1"/>
    <property type="molecule type" value="Genomic_DNA"/>
</dbReference>
<dbReference type="InterPro" id="IPR047726">
    <property type="entry name" value="CsgH_dom"/>
</dbReference>
<dbReference type="RefSeq" id="WP_163990648.1">
    <property type="nucleotide sequence ID" value="NZ_WUEY01000014.1"/>
</dbReference>
<dbReference type="InterPro" id="IPR048632">
    <property type="entry name" value="CsgH-like"/>
</dbReference>
<sequence length="104" mass="11032">MVTTLPPADICKIEYHEAGGMAHLSAVLIPVAAREGTYQFRVRSMSEGGMSSNSQGGEFSIKGGHQEDLSKVVVNGAPGKWAAELQVFDTSGNLICHSTLPETK</sequence>
<dbReference type="InterPro" id="IPR053722">
    <property type="entry name" value="Curli_assembly_CsgC/AgfC"/>
</dbReference>
<dbReference type="NCBIfam" id="NF041112">
    <property type="entry name" value="chap_CsgH_alph"/>
    <property type="match status" value="1"/>
</dbReference>